<dbReference type="OrthoDB" id="439921at2759"/>
<dbReference type="GO" id="GO:0004485">
    <property type="term" value="F:methylcrotonoyl-CoA carboxylase activity"/>
    <property type="evidence" value="ECO:0007669"/>
    <property type="project" value="UniProtKB-EC"/>
</dbReference>
<dbReference type="InterPro" id="IPR029045">
    <property type="entry name" value="ClpP/crotonase-like_dom_sf"/>
</dbReference>
<evidence type="ECO:0000256" key="1">
    <source>
        <dbReference type="ARBA" id="ARBA00025711"/>
    </source>
</evidence>
<evidence type="ECO:0000256" key="3">
    <source>
        <dbReference type="ARBA" id="ARBA00031237"/>
    </source>
</evidence>
<dbReference type="PROSITE" id="PS50980">
    <property type="entry name" value="COA_CT_NTER"/>
    <property type="match status" value="1"/>
</dbReference>
<dbReference type="UniPathway" id="UPA00363">
    <property type="reaction ID" value="UER00861"/>
</dbReference>
<organism evidence="8 9">
    <name type="scientific">Fonsecaea monophora</name>
    <dbReference type="NCBI Taxonomy" id="254056"/>
    <lineage>
        <taxon>Eukaryota</taxon>
        <taxon>Fungi</taxon>
        <taxon>Dikarya</taxon>
        <taxon>Ascomycota</taxon>
        <taxon>Pezizomycotina</taxon>
        <taxon>Eurotiomycetes</taxon>
        <taxon>Chaetothyriomycetidae</taxon>
        <taxon>Chaetothyriales</taxon>
        <taxon>Herpotrichiellaceae</taxon>
        <taxon>Fonsecaea</taxon>
    </lineage>
</organism>
<dbReference type="GO" id="GO:0006552">
    <property type="term" value="P:L-leucine catabolic process"/>
    <property type="evidence" value="ECO:0007669"/>
    <property type="project" value="UniProtKB-UniPathway"/>
</dbReference>
<dbReference type="SUPFAM" id="SSF52096">
    <property type="entry name" value="ClpP/crotonase"/>
    <property type="match status" value="2"/>
</dbReference>
<dbReference type="Proteomes" id="UP000077002">
    <property type="component" value="Unassembled WGS sequence"/>
</dbReference>
<evidence type="ECO:0000256" key="5">
    <source>
        <dbReference type="ARBA" id="ARBA00052347"/>
    </source>
</evidence>
<feature type="domain" description="CoA carboxyltransferase N-terminal" evidence="6">
    <location>
        <begin position="52"/>
        <end position="308"/>
    </location>
</feature>
<protein>
    <recommendedName>
        <fullName evidence="2">methylcrotonoyl-CoA carboxylase</fullName>
        <ecNumber evidence="2">6.4.1.4</ecNumber>
    </recommendedName>
    <alternativeName>
        <fullName evidence="4">3-methylcrotonyl-CoA carboxylase 2</fullName>
    </alternativeName>
    <alternativeName>
        <fullName evidence="3">3-methylcrotonyl-CoA:carbon dioxide ligase subunit beta</fullName>
    </alternativeName>
</protein>
<accession>A0A177F6E5</accession>
<proteinExistence type="predicted"/>
<dbReference type="PANTHER" id="PTHR22855:SF46">
    <property type="entry name" value="METHYLCROTONOYL-COA CARBOXYLASE"/>
    <property type="match status" value="1"/>
</dbReference>
<dbReference type="Gene3D" id="3.90.226.10">
    <property type="entry name" value="2-enoyl-CoA Hydratase, Chain A, domain 1"/>
    <property type="match status" value="2"/>
</dbReference>
<gene>
    <name evidence="8" type="ORF">AYO21_06930</name>
</gene>
<comment type="pathway">
    <text evidence="1">Amino-acid degradation; L-leucine degradation; (S)-3-hydroxy-3-methylglutaryl-CoA from 3-isovaleryl-CoA: step 2/3.</text>
</comment>
<evidence type="ECO:0000259" key="7">
    <source>
        <dbReference type="PROSITE" id="PS50989"/>
    </source>
</evidence>
<evidence type="ECO:0000259" key="6">
    <source>
        <dbReference type="PROSITE" id="PS50980"/>
    </source>
</evidence>
<dbReference type="Pfam" id="PF01039">
    <property type="entry name" value="Carboxyl_trans"/>
    <property type="match status" value="2"/>
</dbReference>
<name>A0A177F6E5_9EURO</name>
<dbReference type="FunFam" id="3.90.226.10:FF:000021">
    <property type="entry name" value="Acetyl-CoA carboxylase carboxyltransferase subunit"/>
    <property type="match status" value="1"/>
</dbReference>
<dbReference type="GeneID" id="34602088"/>
<dbReference type="AlphaFoldDB" id="A0A177F6E5"/>
<comment type="catalytic activity">
    <reaction evidence="5">
        <text>3-methylbut-2-enoyl-CoA + hydrogencarbonate + ATP = 3-methyl-(2E)-glutaconyl-CoA + ADP + phosphate + H(+)</text>
        <dbReference type="Rhea" id="RHEA:13589"/>
        <dbReference type="ChEBI" id="CHEBI:15378"/>
        <dbReference type="ChEBI" id="CHEBI:17544"/>
        <dbReference type="ChEBI" id="CHEBI:30616"/>
        <dbReference type="ChEBI" id="CHEBI:43474"/>
        <dbReference type="ChEBI" id="CHEBI:57344"/>
        <dbReference type="ChEBI" id="CHEBI:57346"/>
        <dbReference type="ChEBI" id="CHEBI:456216"/>
        <dbReference type="EC" id="6.4.1.4"/>
    </reaction>
</comment>
<dbReference type="EC" id="6.4.1.4" evidence="2"/>
<dbReference type="InterPro" id="IPR011762">
    <property type="entry name" value="COA_CT_N"/>
</dbReference>
<dbReference type="InterPro" id="IPR045190">
    <property type="entry name" value="MCCB/AccD1-like"/>
</dbReference>
<feature type="domain" description="CoA carboxyltransferase C-terminal" evidence="7">
    <location>
        <begin position="343"/>
        <end position="600"/>
    </location>
</feature>
<dbReference type="EMBL" id="LVKK01000050">
    <property type="protein sequence ID" value="OAG38899.1"/>
    <property type="molecule type" value="Genomic_DNA"/>
</dbReference>
<reference evidence="8 9" key="1">
    <citation type="submission" date="2016-03" db="EMBL/GenBank/DDBJ databases">
        <title>Draft genome sequence of the Fonsecaea monophora CBS 269.37.</title>
        <authorList>
            <person name="Bombassaro A."/>
            <person name="Vinicius W.A."/>
            <person name="De Hoog S."/>
            <person name="Sun J."/>
            <person name="Souza E.M."/>
            <person name="Raittz R.T."/>
            <person name="Costa F."/>
            <person name="Leao A.C."/>
            <person name="Tadra-Sfeir M.Z."/>
            <person name="Baura V."/>
            <person name="Balsanelli E."/>
            <person name="Pedrosa F.O."/>
            <person name="Moreno L.F."/>
            <person name="Steffens M.B."/>
            <person name="Xi L."/>
            <person name="Bocca A.L."/>
            <person name="Felipe M.S."/>
            <person name="Teixeira M."/>
            <person name="Telles Filho F.Q."/>
            <person name="Azevedo C.M."/>
            <person name="Gomes R."/>
            <person name="Vicente V.A."/>
        </authorList>
    </citation>
    <scope>NUCLEOTIDE SEQUENCE [LARGE SCALE GENOMIC DNA]</scope>
    <source>
        <strain evidence="8 9">CBS 269.37</strain>
    </source>
</reference>
<evidence type="ECO:0000313" key="8">
    <source>
        <dbReference type="EMBL" id="OAG38899.1"/>
    </source>
</evidence>
<comment type="caution">
    <text evidence="8">The sequence shown here is derived from an EMBL/GenBank/DDBJ whole genome shotgun (WGS) entry which is preliminary data.</text>
</comment>
<evidence type="ECO:0000313" key="9">
    <source>
        <dbReference type="Proteomes" id="UP000077002"/>
    </source>
</evidence>
<keyword evidence="9" id="KW-1185">Reference proteome</keyword>
<dbReference type="PROSITE" id="PS50989">
    <property type="entry name" value="COA_CT_CTER"/>
    <property type="match status" value="1"/>
</dbReference>
<dbReference type="InterPro" id="IPR034733">
    <property type="entry name" value="AcCoA_carboxyl_beta"/>
</dbReference>
<evidence type="ECO:0000256" key="2">
    <source>
        <dbReference type="ARBA" id="ARBA00026116"/>
    </source>
</evidence>
<dbReference type="RefSeq" id="XP_022510851.1">
    <property type="nucleotide sequence ID" value="XM_022656889.1"/>
</dbReference>
<sequence length="600" mass="65732">MSTSTTTPHVVGSFPQVTTKVNKRSKDFLENVKRWEPILETYQNALRASSSEGSANSVLKHTSRGQLRGMDSTPVCLEENGSVDVPCATARERVALLLDEDSPFLELQPFAGYENPDSSPAASLITGIGLINNVPTMIIAHIPSLKGGAWNYFTVQKQNRATNVATKNNLPIVALVHSAGIYLPLQFHVFPYGGKLFRDLSVRTRKGHQSCAVVFGGSTAGGAYHPALSDYTIFVKGQANVFLGGPPLVKMATGETVDAEDLGGAEMHATVTGLADQLAVDEYETSRHLVIPPSMSNKGWKLTKPPPRWCRFDAIRKAREWVLTTTAARLVGRYSQPEVPPRPPLYDPEELYGIVNPDIRQPLDMMEVLLRIVDDARLESFKPLWGKAMITAWAYIHGHLTGIIANQRPIISPDESDKSTQFVHLCNQMKVPIIFLHNVTGFMVGLKAERAGLIKKGAKFVSAISTSLVPHISVLVGASYGAGNYAMCGRAFKPRFLFAWPNSRCSAMGPEQLSGVMESITRTSAERSSRPVNEADLSAQTEELKARVDRDSTAYRYSSYLHDDGIIDPRDTRDVLGMCLEVVKNTLITPNPGSMNLARI</sequence>
<evidence type="ECO:0000256" key="4">
    <source>
        <dbReference type="ARBA" id="ARBA00031404"/>
    </source>
</evidence>
<dbReference type="InterPro" id="IPR011763">
    <property type="entry name" value="COA_CT_C"/>
</dbReference>
<dbReference type="PANTHER" id="PTHR22855">
    <property type="entry name" value="ACETYL, PROPIONYL, PYRUVATE, AND GLUTACONYL CARBOXYLASE-RELATED"/>
    <property type="match status" value="1"/>
</dbReference>